<evidence type="ECO:0000313" key="1">
    <source>
        <dbReference type="EMBL" id="BCL58744.1"/>
    </source>
</evidence>
<dbReference type="RefSeq" id="WP_117481117.1">
    <property type="nucleotide sequence ID" value="NZ_AP024085.1"/>
</dbReference>
<name>A0A7I8E536_9FIRM</name>
<evidence type="ECO:0000313" key="3">
    <source>
        <dbReference type="Proteomes" id="UP000593842"/>
    </source>
</evidence>
<dbReference type="KEGG" id="fit:Fi14EGH31_24560"/>
<protein>
    <submittedName>
        <fullName evidence="2">DUF2624 family protein</fullName>
    </submittedName>
</protein>
<organism evidence="1 3">
    <name type="scientific">Faecalibacillus intestinalis</name>
    <dbReference type="NCBI Taxonomy" id="1982626"/>
    <lineage>
        <taxon>Bacteria</taxon>
        <taxon>Bacillati</taxon>
        <taxon>Bacillota</taxon>
        <taxon>Erysipelotrichia</taxon>
        <taxon>Erysipelotrichales</taxon>
        <taxon>Coprobacillaceae</taxon>
        <taxon>Faecalibacillus</taxon>
    </lineage>
</organism>
<accession>A0A7I8E536</accession>
<dbReference type="EMBL" id="JAJDKQ010000018">
    <property type="protein sequence ID" value="MCB8562235.1"/>
    <property type="molecule type" value="Genomic_DNA"/>
</dbReference>
<dbReference type="GeneID" id="70580896"/>
<gene>
    <name evidence="1" type="ORF">Fi14EGH31_24560</name>
    <name evidence="2" type="ORF">LJD74_09530</name>
</gene>
<reference evidence="3" key="2">
    <citation type="submission" date="2020-09" db="EMBL/GenBank/DDBJ databases">
        <title>Complete genome sequencing of Faecalibacillus intestinalis strain 14EGH31.</title>
        <authorList>
            <person name="Sakamoto M."/>
            <person name="Murakami T."/>
            <person name="Mori H."/>
        </authorList>
    </citation>
    <scope>NUCLEOTIDE SEQUENCE [LARGE SCALE GENOMIC DNA]</scope>
    <source>
        <strain evidence="3">14EGH31</strain>
    </source>
</reference>
<dbReference type="EMBL" id="AP024085">
    <property type="protein sequence ID" value="BCL58744.1"/>
    <property type="molecule type" value="Genomic_DNA"/>
</dbReference>
<dbReference type="Pfam" id="PF11116">
    <property type="entry name" value="DUF2624"/>
    <property type="match status" value="1"/>
</dbReference>
<evidence type="ECO:0000313" key="2">
    <source>
        <dbReference type="EMBL" id="MCB8562235.1"/>
    </source>
</evidence>
<dbReference type="InterPro" id="IPR020277">
    <property type="entry name" value="DUF2624"/>
</dbReference>
<reference evidence="1" key="1">
    <citation type="journal article" date="2020" name="Microbiol. Resour. Announc.">
        <title>Complete Genome Sequence of Faecalibacillus intestinalis JCM 34082, Isolated from Feces from a Healthy Japanese Female.</title>
        <authorList>
            <person name="Sakamoto M."/>
            <person name="Ikeyama N."/>
            <person name="Toyoda A."/>
            <person name="Murakami T."/>
            <person name="Mori H."/>
            <person name="Ohkuma M."/>
        </authorList>
    </citation>
    <scope>NUCLEOTIDE SEQUENCE</scope>
    <source>
        <strain evidence="1">14EGH31</strain>
    </source>
</reference>
<dbReference type="Proteomes" id="UP001197827">
    <property type="component" value="Unassembled WGS sequence"/>
</dbReference>
<reference evidence="2" key="3">
    <citation type="submission" date="2021-10" db="EMBL/GenBank/DDBJ databases">
        <title>Collection of gut derived symbiotic bacterial strains cultured from healthy donors.</title>
        <authorList>
            <person name="Lin H."/>
            <person name="Littmann E."/>
            <person name="Kohout C."/>
            <person name="Pamer E.G."/>
        </authorList>
    </citation>
    <scope>NUCLEOTIDE SEQUENCE</scope>
    <source>
        <strain evidence="2">DFI.5.2</strain>
    </source>
</reference>
<proteinExistence type="predicted"/>
<dbReference type="AlphaFoldDB" id="A0A7I8E536"/>
<sequence>MKDIRALNHNLQNMTKKELSNICKAHHYSLNDDELKIVLHLMKNNPSSILNEEYQIIFLIELKKQTSEKTSKEFKDILNHGFIQELELLH</sequence>
<dbReference type="Proteomes" id="UP000593842">
    <property type="component" value="Chromosome"/>
</dbReference>